<feature type="domain" description="Orn/Lys/Arg decarboxylases family 1 pyridoxal-P attachment site" evidence="6">
    <location>
        <begin position="7"/>
        <end position="302"/>
    </location>
</feature>
<dbReference type="PANTHER" id="PTHR43277:SF3">
    <property type="entry name" value="DECARBOXYLASE, PUTATIVE-RELATED"/>
    <property type="match status" value="1"/>
</dbReference>
<evidence type="ECO:0000313" key="9">
    <source>
        <dbReference type="Proteomes" id="UP000681526"/>
    </source>
</evidence>
<gene>
    <name evidence="8" type="primary">txxe 2576-yaaO</name>
    <name evidence="8" type="ORF">TXXE_11290</name>
</gene>
<evidence type="ECO:0000256" key="4">
    <source>
        <dbReference type="ARBA" id="ARBA00022898"/>
    </source>
</evidence>
<keyword evidence="4" id="KW-0663">Pyridoxal phosphate</keyword>
<protein>
    <submittedName>
        <fullName evidence="8">Lysine decarboxylase</fullName>
        <ecNumber evidence="8">4.1.1.18</ecNumber>
    </submittedName>
</protein>
<evidence type="ECO:0000256" key="5">
    <source>
        <dbReference type="ARBA" id="ARBA00023239"/>
    </source>
</evidence>
<dbReference type="EC" id="4.1.1.18" evidence="8"/>
<dbReference type="Gene3D" id="3.40.640.10">
    <property type="entry name" value="Type I PLP-dependent aspartate aminotransferase-like (Major domain)"/>
    <property type="match status" value="1"/>
</dbReference>
<dbReference type="InterPro" id="IPR036633">
    <property type="entry name" value="Prn/Lys/Arg_de-COase_C_sf"/>
</dbReference>
<evidence type="ECO:0000256" key="1">
    <source>
        <dbReference type="ARBA" id="ARBA00001933"/>
    </source>
</evidence>
<dbReference type="InterPro" id="IPR008286">
    <property type="entry name" value="Prn/Lys/Arg_de-COase_C"/>
</dbReference>
<evidence type="ECO:0000259" key="6">
    <source>
        <dbReference type="Pfam" id="PF01276"/>
    </source>
</evidence>
<dbReference type="InterPro" id="IPR052357">
    <property type="entry name" value="Orn_Lys_Arg_decarboxylase-I"/>
</dbReference>
<dbReference type="PANTHER" id="PTHR43277">
    <property type="entry name" value="ARGININE DECARBOXYLASE"/>
    <property type="match status" value="1"/>
</dbReference>
<dbReference type="InterPro" id="IPR000310">
    <property type="entry name" value="Orn/Lys/Arg_deCO2ase_major_dom"/>
</dbReference>
<accession>A0ABM8V4Y7</accession>
<dbReference type="InterPro" id="IPR015424">
    <property type="entry name" value="PyrdxlP-dep_Trfase"/>
</dbReference>
<dbReference type="Pfam" id="PF03711">
    <property type="entry name" value="OKR_DC_1_C"/>
    <property type="match status" value="1"/>
</dbReference>
<evidence type="ECO:0000259" key="7">
    <source>
        <dbReference type="Pfam" id="PF03711"/>
    </source>
</evidence>
<dbReference type="SUPFAM" id="SSF55904">
    <property type="entry name" value="Ornithine decarboxylase C-terminal domain"/>
    <property type="match status" value="1"/>
</dbReference>
<dbReference type="Proteomes" id="UP000681526">
    <property type="component" value="Unassembled WGS sequence"/>
</dbReference>
<name>A0ABM8V4Y7_THEXY</name>
<dbReference type="SUPFAM" id="SSF53383">
    <property type="entry name" value="PLP-dependent transferases"/>
    <property type="match status" value="1"/>
</dbReference>
<sequence length="500" mass="53709">MPEFEAPLYTQLVRRLGRGPVSFHVPGHQYGRALPDEPFALFRDIMGIDVTELEDTDDLHHPEGIIREAQQLAARCFGADETFFLVGGSTAGNLAMLLAVLDPGDAIIVQRNVHKSVLNGIALARARAIFVAPQIEPVSGLPTVPAATDIEAALDRYPDAKAVFLSTPNYYGMHVDLAPYAEIARRRNLPLLVDEAHGAHFGLHPACPPSAIMSGADAAVQSTHKTLTALTMGAMLHVRRGRLSMDRLRRALTAVQSSSPSYPILASLDIARAMIAACGPAWLESGMKAASRLRERLAERNGPFAIVEPAVGEACSAVDPMRIVLRDATGRLSGIRLQQLLAEQGCWAEMADDRYAVLLFGPRTTAADADKLVSALDSISAEITGYPPATDAGPGPIDTAAYAAEPEDRIGEPFAIPFMPPAEDETETIPLEEAAGRTAAETVIPYPPGIPLLYTGERIREAQVAAIRRLAAAGARFQGAPDAGMRTIRVMTQQRRDNDR</sequence>
<dbReference type="RefSeq" id="WP_213484705.1">
    <property type="nucleotide sequence ID" value="NZ_CAJRAY010000051.1"/>
</dbReference>
<keyword evidence="9" id="KW-1185">Reference proteome</keyword>
<dbReference type="Gene3D" id="3.90.100.10">
    <property type="entry name" value="Orn/Lys/Arg decarboxylase, C-terminal domain"/>
    <property type="match status" value="1"/>
</dbReference>
<dbReference type="Pfam" id="PF01276">
    <property type="entry name" value="OKR_DC_1"/>
    <property type="match status" value="1"/>
</dbReference>
<comment type="cofactor">
    <cofactor evidence="1">
        <name>pyridoxal 5'-phosphate</name>
        <dbReference type="ChEBI" id="CHEBI:597326"/>
    </cofactor>
</comment>
<organism evidence="8 9">
    <name type="scientific">Thermobacillus xylanilyticus</name>
    <dbReference type="NCBI Taxonomy" id="76633"/>
    <lineage>
        <taxon>Bacteria</taxon>
        <taxon>Bacillati</taxon>
        <taxon>Bacillota</taxon>
        <taxon>Bacilli</taxon>
        <taxon>Bacillales</taxon>
        <taxon>Paenibacillaceae</taxon>
        <taxon>Thermobacillus</taxon>
    </lineage>
</organism>
<feature type="domain" description="Orn/Lys/Arg decarboxylase C-terminal" evidence="7">
    <location>
        <begin position="423"/>
        <end position="473"/>
    </location>
</feature>
<comment type="caution">
    <text evidence="8">The sequence shown here is derived from an EMBL/GenBank/DDBJ whole genome shotgun (WGS) entry which is preliminary data.</text>
</comment>
<evidence type="ECO:0000313" key="8">
    <source>
        <dbReference type="EMBL" id="CAG5087892.1"/>
    </source>
</evidence>
<evidence type="ECO:0000256" key="3">
    <source>
        <dbReference type="ARBA" id="ARBA00022793"/>
    </source>
</evidence>
<keyword evidence="3" id="KW-0210">Decarboxylase</keyword>
<dbReference type="InterPro" id="IPR015421">
    <property type="entry name" value="PyrdxlP-dep_Trfase_major"/>
</dbReference>
<evidence type="ECO:0000256" key="2">
    <source>
        <dbReference type="ARBA" id="ARBA00010671"/>
    </source>
</evidence>
<reference evidence="8 9" key="1">
    <citation type="submission" date="2021-04" db="EMBL/GenBank/DDBJ databases">
        <authorList>
            <person name="Rakotoarivonina H."/>
        </authorList>
    </citation>
    <scope>NUCLEOTIDE SEQUENCE [LARGE SCALE GENOMIC DNA]</scope>
    <source>
        <strain evidence="8 9">XE</strain>
    </source>
</reference>
<dbReference type="GO" id="GO:0008923">
    <property type="term" value="F:lysine decarboxylase activity"/>
    <property type="evidence" value="ECO:0007669"/>
    <property type="project" value="UniProtKB-EC"/>
</dbReference>
<proteinExistence type="inferred from homology"/>
<comment type="similarity">
    <text evidence="2">Belongs to the Orn/Lys/Arg decarboxylase class-I family.</text>
</comment>
<keyword evidence="5 8" id="KW-0456">Lyase</keyword>
<dbReference type="EMBL" id="CAJRAY010000051">
    <property type="protein sequence ID" value="CAG5087892.1"/>
    <property type="molecule type" value="Genomic_DNA"/>
</dbReference>